<dbReference type="Gene3D" id="3.40.50.1820">
    <property type="entry name" value="alpha/beta hydrolase"/>
    <property type="match status" value="1"/>
</dbReference>
<evidence type="ECO:0000313" key="2">
    <source>
        <dbReference type="EMBL" id="CAG8832616.1"/>
    </source>
</evidence>
<dbReference type="EMBL" id="CAJVQB010045740">
    <property type="protein sequence ID" value="CAG8832616.1"/>
    <property type="molecule type" value="Genomic_DNA"/>
</dbReference>
<gene>
    <name evidence="2" type="ORF">GMARGA_LOCUS31140</name>
</gene>
<protein>
    <submittedName>
        <fullName evidence="2">10912_t:CDS:1</fullName>
    </submittedName>
</protein>
<dbReference type="SUPFAM" id="SSF53474">
    <property type="entry name" value="alpha/beta-Hydrolases"/>
    <property type="match status" value="1"/>
</dbReference>
<sequence length="177" mass="20544">MEPDFFFLLPVIPALSSALFKYYTEGPPKKSWDLKFHLAIALFRTNSRFMKLSIEQVQKTFDKVIIKVPFNITVKDVILDEEYRRKSITHLEKILKRYEDVLDEKWKESNDGRLRGEWTHVNEADNVVVLYLHGGGFRTGTSKNARIITFKLAELANSRVFAPNLRLSPQNQFPAAL</sequence>
<reference evidence="2 3" key="1">
    <citation type="submission" date="2021-06" db="EMBL/GenBank/DDBJ databases">
        <authorList>
            <person name="Kallberg Y."/>
            <person name="Tangrot J."/>
            <person name="Rosling A."/>
        </authorList>
    </citation>
    <scope>NUCLEOTIDE SEQUENCE [LARGE SCALE GENOMIC DNA]</scope>
    <source>
        <strain evidence="2 3">120-4 pot B 10/14</strain>
    </source>
</reference>
<name>A0ABN7WIW1_GIGMA</name>
<evidence type="ECO:0000313" key="3">
    <source>
        <dbReference type="Proteomes" id="UP000789901"/>
    </source>
</evidence>
<dbReference type="InterPro" id="IPR013094">
    <property type="entry name" value="AB_hydrolase_3"/>
</dbReference>
<proteinExistence type="predicted"/>
<dbReference type="InterPro" id="IPR029058">
    <property type="entry name" value="AB_hydrolase_fold"/>
</dbReference>
<organism evidence="2 3">
    <name type="scientific">Gigaspora margarita</name>
    <dbReference type="NCBI Taxonomy" id="4874"/>
    <lineage>
        <taxon>Eukaryota</taxon>
        <taxon>Fungi</taxon>
        <taxon>Fungi incertae sedis</taxon>
        <taxon>Mucoromycota</taxon>
        <taxon>Glomeromycotina</taxon>
        <taxon>Glomeromycetes</taxon>
        <taxon>Diversisporales</taxon>
        <taxon>Gigasporaceae</taxon>
        <taxon>Gigaspora</taxon>
    </lineage>
</organism>
<dbReference type="Proteomes" id="UP000789901">
    <property type="component" value="Unassembled WGS sequence"/>
</dbReference>
<accession>A0ABN7WIW1</accession>
<comment type="caution">
    <text evidence="2">The sequence shown here is derived from an EMBL/GenBank/DDBJ whole genome shotgun (WGS) entry which is preliminary data.</text>
</comment>
<feature type="non-terminal residue" evidence="2">
    <location>
        <position position="177"/>
    </location>
</feature>
<dbReference type="Pfam" id="PF07859">
    <property type="entry name" value="Abhydrolase_3"/>
    <property type="match status" value="1"/>
</dbReference>
<keyword evidence="3" id="KW-1185">Reference proteome</keyword>
<evidence type="ECO:0000259" key="1">
    <source>
        <dbReference type="Pfam" id="PF07859"/>
    </source>
</evidence>
<feature type="domain" description="Alpha/beta hydrolase fold-3" evidence="1">
    <location>
        <begin position="129"/>
        <end position="177"/>
    </location>
</feature>